<sequence length="307" mass="36097">MIDNAGYLYPEKRDKGREDLRVPIAINCCGSKRFFTRDYLRRRPDGRLDYQLLYVYRGTGHYLFSDGWKAMEAGSLILYRPGEPQGYCYYAEETPEIYWIHFTGSEVESELAHYQIRTGMIGKSPELRNLFDEIISELQLKNLHFSDFINCDFKRILVLIARTRNHYLCPSHNNFSVNRLILHLNRTYMEPWTIRSMADFCNISPDYLAHLFKDNTNVSPMRYLNQIRIEKAEELLSVTDLQIQEIATLVGYPDSLYFSRTFKKLIGEAPLAYRKQHRERNSTDFSAQKLPDRVQEHSLSGGKVWSF</sequence>
<dbReference type="GO" id="GO:0043565">
    <property type="term" value="F:sequence-specific DNA binding"/>
    <property type="evidence" value="ECO:0007669"/>
    <property type="project" value="InterPro"/>
</dbReference>
<keyword evidence="3" id="KW-0804">Transcription</keyword>
<dbReference type="PROSITE" id="PS01124">
    <property type="entry name" value="HTH_ARAC_FAMILY_2"/>
    <property type="match status" value="1"/>
</dbReference>
<protein>
    <submittedName>
        <fullName evidence="5">AraC family transcriptional regulator</fullName>
    </submittedName>
</protein>
<dbReference type="PROSITE" id="PS00041">
    <property type="entry name" value="HTH_ARAC_FAMILY_1"/>
    <property type="match status" value="1"/>
</dbReference>
<dbReference type="AlphaFoldDB" id="A0AAE3DIX3"/>
<dbReference type="InterPro" id="IPR009057">
    <property type="entry name" value="Homeodomain-like_sf"/>
</dbReference>
<gene>
    <name evidence="5" type="ORF">LKD32_01620</name>
</gene>
<dbReference type="EMBL" id="JAJEPU010000003">
    <property type="protein sequence ID" value="MCC2163592.1"/>
    <property type="molecule type" value="Genomic_DNA"/>
</dbReference>
<dbReference type="SUPFAM" id="SSF51215">
    <property type="entry name" value="Regulatory protein AraC"/>
    <property type="match status" value="1"/>
</dbReference>
<dbReference type="Gene3D" id="1.10.10.60">
    <property type="entry name" value="Homeodomain-like"/>
    <property type="match status" value="2"/>
</dbReference>
<dbReference type="InterPro" id="IPR020449">
    <property type="entry name" value="Tscrpt_reg_AraC-type_HTH"/>
</dbReference>
<keyword evidence="6" id="KW-1185">Reference proteome</keyword>
<name>A0AAE3DIX3_9FIRM</name>
<evidence type="ECO:0000256" key="3">
    <source>
        <dbReference type="ARBA" id="ARBA00023163"/>
    </source>
</evidence>
<dbReference type="Proteomes" id="UP001198962">
    <property type="component" value="Unassembled WGS sequence"/>
</dbReference>
<dbReference type="PRINTS" id="PR00032">
    <property type="entry name" value="HTHARAC"/>
</dbReference>
<keyword evidence="1" id="KW-0805">Transcription regulation</keyword>
<dbReference type="RefSeq" id="WP_308450427.1">
    <property type="nucleotide sequence ID" value="NZ_JAJEPU010000003.1"/>
</dbReference>
<dbReference type="Pfam" id="PF12833">
    <property type="entry name" value="HTH_18"/>
    <property type="match status" value="1"/>
</dbReference>
<evidence type="ECO:0000259" key="4">
    <source>
        <dbReference type="PROSITE" id="PS01124"/>
    </source>
</evidence>
<organism evidence="5 6">
    <name type="scientific">Brotaphodocola catenula</name>
    <dbReference type="NCBI Taxonomy" id="2885361"/>
    <lineage>
        <taxon>Bacteria</taxon>
        <taxon>Bacillati</taxon>
        <taxon>Bacillota</taxon>
        <taxon>Clostridia</taxon>
        <taxon>Lachnospirales</taxon>
        <taxon>Lachnospiraceae</taxon>
        <taxon>Brotaphodocola</taxon>
    </lineage>
</organism>
<dbReference type="InterPro" id="IPR018060">
    <property type="entry name" value="HTH_AraC"/>
</dbReference>
<accession>A0AAE3DIX3</accession>
<dbReference type="Pfam" id="PF02311">
    <property type="entry name" value="AraC_binding"/>
    <property type="match status" value="1"/>
</dbReference>
<dbReference type="PANTHER" id="PTHR43280">
    <property type="entry name" value="ARAC-FAMILY TRANSCRIPTIONAL REGULATOR"/>
    <property type="match status" value="1"/>
</dbReference>
<evidence type="ECO:0000256" key="2">
    <source>
        <dbReference type="ARBA" id="ARBA00023125"/>
    </source>
</evidence>
<feature type="domain" description="HTH araC/xylS-type" evidence="4">
    <location>
        <begin position="178"/>
        <end position="276"/>
    </location>
</feature>
<evidence type="ECO:0000313" key="6">
    <source>
        <dbReference type="Proteomes" id="UP001198962"/>
    </source>
</evidence>
<dbReference type="GO" id="GO:0003700">
    <property type="term" value="F:DNA-binding transcription factor activity"/>
    <property type="evidence" value="ECO:0007669"/>
    <property type="project" value="InterPro"/>
</dbReference>
<dbReference type="InterPro" id="IPR037923">
    <property type="entry name" value="HTH-like"/>
</dbReference>
<reference evidence="5" key="1">
    <citation type="submission" date="2021-10" db="EMBL/GenBank/DDBJ databases">
        <title>Anaerobic single-cell dispensing facilitates the cultivation of human gut bacteria.</title>
        <authorList>
            <person name="Afrizal A."/>
        </authorList>
    </citation>
    <scope>NUCLEOTIDE SEQUENCE</scope>
    <source>
        <strain evidence="5">CLA-AA-H274</strain>
    </source>
</reference>
<dbReference type="SUPFAM" id="SSF46689">
    <property type="entry name" value="Homeodomain-like"/>
    <property type="match status" value="2"/>
</dbReference>
<dbReference type="SMART" id="SM00342">
    <property type="entry name" value="HTH_ARAC"/>
    <property type="match status" value="1"/>
</dbReference>
<evidence type="ECO:0000313" key="5">
    <source>
        <dbReference type="EMBL" id="MCC2163592.1"/>
    </source>
</evidence>
<dbReference type="InterPro" id="IPR003313">
    <property type="entry name" value="AraC-bd"/>
</dbReference>
<proteinExistence type="predicted"/>
<dbReference type="Gene3D" id="2.60.120.280">
    <property type="entry name" value="Regulatory protein AraC"/>
    <property type="match status" value="1"/>
</dbReference>
<dbReference type="PANTHER" id="PTHR43280:SF2">
    <property type="entry name" value="HTH-TYPE TRANSCRIPTIONAL REGULATOR EXSA"/>
    <property type="match status" value="1"/>
</dbReference>
<dbReference type="InterPro" id="IPR018062">
    <property type="entry name" value="HTH_AraC-typ_CS"/>
</dbReference>
<keyword evidence="2" id="KW-0238">DNA-binding</keyword>
<evidence type="ECO:0000256" key="1">
    <source>
        <dbReference type="ARBA" id="ARBA00023015"/>
    </source>
</evidence>
<comment type="caution">
    <text evidence="5">The sequence shown here is derived from an EMBL/GenBank/DDBJ whole genome shotgun (WGS) entry which is preliminary data.</text>
</comment>